<proteinExistence type="predicted"/>
<accession>F9UH27</accession>
<gene>
    <name evidence="1" type="ORF">ThimaDRAFT_4200</name>
</gene>
<dbReference type="EMBL" id="AFWV01000017">
    <property type="protein sequence ID" value="EGV16431.1"/>
    <property type="molecule type" value="Genomic_DNA"/>
</dbReference>
<sequence>MTTSTTTITDQITLVVLDVRIWSGRKKLSAEDLNLSPGETPPEELITLGSKRICDPELLKPFFRLKQNAERICLGVGTRFLSGFAVPNNEADAVASELYRLKAEYDQASDVFLKNYDSALAQWIESLPAWEAPIRRAIEPAESVANRLKFGFQLIQINPSDNAGTLHEEVAGLGDSLFGEIELMARDLEGSFAGRQKLHRKSLATFARIREKLACLSFLDIRIAPIVKTLDDWTRRLPESGAIEGPIFNEGMGLALLLSDSSLMSLHGAGQLSLMDATTEAIATANFPPSVDNFGKDADADADMDPIIPSKRPFVKPENTSFYF</sequence>
<protein>
    <recommendedName>
        <fullName evidence="3">DUF3150 domain-containing protein</fullName>
    </recommendedName>
</protein>
<dbReference type="eggNOG" id="COG1737">
    <property type="taxonomic scope" value="Bacteria"/>
</dbReference>
<dbReference type="Proteomes" id="UP000005459">
    <property type="component" value="Unassembled WGS sequence"/>
</dbReference>
<evidence type="ECO:0000313" key="1">
    <source>
        <dbReference type="EMBL" id="EGV16431.1"/>
    </source>
</evidence>
<dbReference type="InterPro" id="IPR021496">
    <property type="entry name" value="DUF3150"/>
</dbReference>
<evidence type="ECO:0000313" key="2">
    <source>
        <dbReference type="Proteomes" id="UP000005459"/>
    </source>
</evidence>
<name>F9UH27_9GAMM</name>
<dbReference type="AlphaFoldDB" id="F9UH27"/>
<dbReference type="PATRIC" id="fig|768671.3.peg.4436"/>
<dbReference type="Pfam" id="PF11348">
    <property type="entry name" value="DUF3150"/>
    <property type="match status" value="1"/>
</dbReference>
<dbReference type="RefSeq" id="WP_007195072.1">
    <property type="nucleotide sequence ID" value="NZ_AFWV01000017.1"/>
</dbReference>
<evidence type="ECO:0008006" key="3">
    <source>
        <dbReference type="Google" id="ProtNLM"/>
    </source>
</evidence>
<dbReference type="STRING" id="768671.ThimaDRAFT_4200"/>
<organism evidence="1 2">
    <name type="scientific">Thiocapsa marina 5811</name>
    <dbReference type="NCBI Taxonomy" id="768671"/>
    <lineage>
        <taxon>Bacteria</taxon>
        <taxon>Pseudomonadati</taxon>
        <taxon>Pseudomonadota</taxon>
        <taxon>Gammaproteobacteria</taxon>
        <taxon>Chromatiales</taxon>
        <taxon>Chromatiaceae</taxon>
        <taxon>Thiocapsa</taxon>
    </lineage>
</organism>
<dbReference type="OrthoDB" id="8900573at2"/>
<reference evidence="1 2" key="1">
    <citation type="submission" date="2011-06" db="EMBL/GenBank/DDBJ databases">
        <title>The draft genome of Thiocapsa marina 5811.</title>
        <authorList>
            <consortium name="US DOE Joint Genome Institute (JGI-PGF)"/>
            <person name="Lucas S."/>
            <person name="Han J."/>
            <person name="Cheng J.-F."/>
            <person name="Goodwin L."/>
            <person name="Pitluck S."/>
            <person name="Peters L."/>
            <person name="Land M.L."/>
            <person name="Hauser L."/>
            <person name="Vogl K."/>
            <person name="Liu Z."/>
            <person name="Imhoff J."/>
            <person name="Thiel V."/>
            <person name="Frigaard N.-U."/>
            <person name="Bryant D."/>
            <person name="Woyke T.J."/>
        </authorList>
    </citation>
    <scope>NUCLEOTIDE SEQUENCE [LARGE SCALE GENOMIC DNA]</scope>
    <source>
        <strain evidence="1 2">5811</strain>
    </source>
</reference>
<keyword evidence="2" id="KW-1185">Reference proteome</keyword>